<dbReference type="Pfam" id="PF00535">
    <property type="entry name" value="Glycos_transf_2"/>
    <property type="match status" value="1"/>
</dbReference>
<reference evidence="2 3" key="2">
    <citation type="submission" date="2020-02" db="EMBL/GenBank/DDBJ databases">
        <title>Flavobacterium profundi sp. nov., isolated from a deep-sea seamount.</title>
        <authorList>
            <person name="Zhang D.-C."/>
        </authorList>
    </citation>
    <scope>NUCLEOTIDE SEQUENCE [LARGE SCALE GENOMIC DNA]</scope>
    <source>
        <strain evidence="2 3">EC11</strain>
    </source>
</reference>
<proteinExistence type="predicted"/>
<reference evidence="3" key="1">
    <citation type="submission" date="2019-05" db="EMBL/GenBank/DDBJ databases">
        <title>Flavobacterium profundi sp. nov., isolated from a deep-sea seamount.</title>
        <authorList>
            <person name="Zhang D.-C."/>
        </authorList>
    </citation>
    <scope>NUCLEOTIDE SEQUENCE [LARGE SCALE GENOMIC DNA]</scope>
    <source>
        <strain evidence="3">EC11</strain>
    </source>
</reference>
<dbReference type="RefSeq" id="WP_140964084.1">
    <property type="nucleotide sequence ID" value="NZ_VEVQ02000015.1"/>
</dbReference>
<gene>
    <name evidence="2" type="ORF">FIA58_017975</name>
</gene>
<organism evidence="2 3">
    <name type="scientific">Flavobacterium jejuense</name>
    <dbReference type="NCBI Taxonomy" id="1544455"/>
    <lineage>
        <taxon>Bacteria</taxon>
        <taxon>Pseudomonadati</taxon>
        <taxon>Bacteroidota</taxon>
        <taxon>Flavobacteriia</taxon>
        <taxon>Flavobacteriales</taxon>
        <taxon>Flavobacteriaceae</taxon>
        <taxon>Flavobacterium</taxon>
    </lineage>
</organism>
<comment type="caution">
    <text evidence="2">The sequence shown here is derived from an EMBL/GenBank/DDBJ whole genome shotgun (WGS) entry which is preliminary data.</text>
</comment>
<dbReference type="Gene3D" id="3.90.550.10">
    <property type="entry name" value="Spore Coat Polysaccharide Biosynthesis Protein SpsA, Chain A"/>
    <property type="match status" value="1"/>
</dbReference>
<dbReference type="EMBL" id="VEVQ02000015">
    <property type="protein sequence ID" value="NHN27572.1"/>
    <property type="molecule type" value="Genomic_DNA"/>
</dbReference>
<dbReference type="InterPro" id="IPR029044">
    <property type="entry name" value="Nucleotide-diphossugar_trans"/>
</dbReference>
<dbReference type="PANTHER" id="PTHR22916">
    <property type="entry name" value="GLYCOSYLTRANSFERASE"/>
    <property type="match status" value="1"/>
</dbReference>
<dbReference type="PANTHER" id="PTHR22916:SF3">
    <property type="entry name" value="UDP-GLCNAC:BETAGAL BETA-1,3-N-ACETYLGLUCOSAMINYLTRANSFERASE-LIKE PROTEIN 1"/>
    <property type="match status" value="1"/>
</dbReference>
<accession>A0ABX0IUT6</accession>
<keyword evidence="3" id="KW-1185">Reference proteome</keyword>
<name>A0ABX0IUT6_9FLAO</name>
<dbReference type="Proteomes" id="UP000817854">
    <property type="component" value="Unassembled WGS sequence"/>
</dbReference>
<evidence type="ECO:0000313" key="2">
    <source>
        <dbReference type="EMBL" id="NHN27572.1"/>
    </source>
</evidence>
<dbReference type="SUPFAM" id="SSF53448">
    <property type="entry name" value="Nucleotide-diphospho-sugar transferases"/>
    <property type="match status" value="1"/>
</dbReference>
<evidence type="ECO:0000313" key="3">
    <source>
        <dbReference type="Proteomes" id="UP000817854"/>
    </source>
</evidence>
<sequence>MQNLPLVSVICLSYNHAPYIEETLNSVLQQSYSNIQLIIADDFSTDNSKAVIENWLKSNPNIPFFPNTTNLGNTKTFNNAFKHVKGEYIIDLAADDVLLPNCIEEQVKAFQNTSFSNVAIVYGNIELIDKHNNFISNYYSKNENPQSGDIYKMVISLSTKICSVASMIRKDIFESLGGYDESLSYEDLDLWVRLSRSYNFQYIPKILVKKRELKNSLGAHFYKRNNPKTKKLHQSSYTILQKAYRLNKDKSEHKALLQRIKYEFLRNVYSRNYSYIFIYIYLYTKVSLKSI</sequence>
<protein>
    <submittedName>
        <fullName evidence="2">Glycosyltransferase</fullName>
    </submittedName>
</protein>
<dbReference type="InterPro" id="IPR001173">
    <property type="entry name" value="Glyco_trans_2-like"/>
</dbReference>
<evidence type="ECO:0000259" key="1">
    <source>
        <dbReference type="Pfam" id="PF00535"/>
    </source>
</evidence>
<feature type="domain" description="Glycosyltransferase 2-like" evidence="1">
    <location>
        <begin position="8"/>
        <end position="176"/>
    </location>
</feature>